<dbReference type="Proteomes" id="UP000218288">
    <property type="component" value="Chromosome"/>
</dbReference>
<proteinExistence type="predicted"/>
<keyword evidence="2" id="KW-0479">Metal-binding</keyword>
<evidence type="ECO:0000259" key="6">
    <source>
        <dbReference type="Pfam" id="PF13442"/>
    </source>
</evidence>
<dbReference type="SUPFAM" id="SSF46626">
    <property type="entry name" value="Cytochrome c"/>
    <property type="match status" value="1"/>
</dbReference>
<organism evidence="7 8">
    <name type="scientific">Methylorubrum populi</name>
    <dbReference type="NCBI Taxonomy" id="223967"/>
    <lineage>
        <taxon>Bacteria</taxon>
        <taxon>Pseudomonadati</taxon>
        <taxon>Pseudomonadota</taxon>
        <taxon>Alphaproteobacteria</taxon>
        <taxon>Hyphomicrobiales</taxon>
        <taxon>Methylobacteriaceae</taxon>
        <taxon>Methylorubrum</taxon>
    </lineage>
</organism>
<dbReference type="InterPro" id="IPR036909">
    <property type="entry name" value="Cyt_c-like_dom_sf"/>
</dbReference>
<evidence type="ECO:0000256" key="2">
    <source>
        <dbReference type="ARBA" id="ARBA00022723"/>
    </source>
</evidence>
<dbReference type="AlphaFoldDB" id="A0A160PHR4"/>
<keyword evidence="3" id="KW-0408">Iron</keyword>
<dbReference type="RefSeq" id="WP_096485547.1">
    <property type="nucleotide sequence ID" value="NZ_AP014809.1"/>
</dbReference>
<dbReference type="EMBL" id="AP014809">
    <property type="protein sequence ID" value="BAU91441.1"/>
    <property type="molecule type" value="Genomic_DNA"/>
</dbReference>
<reference evidence="7 8" key="1">
    <citation type="journal article" date="2016" name="Genome Announc.">
        <title>Complete Genome Sequence of Methylobacterium populi P-1M, Isolated from Pink-Pigmented Household Biofilm.</title>
        <authorList>
            <person name="Morohoshi T."/>
            <person name="Ikeda T."/>
        </authorList>
    </citation>
    <scope>NUCLEOTIDE SEQUENCE [LARGE SCALE GENOMIC DNA]</scope>
    <source>
        <strain evidence="7 8">P-1M</strain>
    </source>
</reference>
<evidence type="ECO:0000313" key="7">
    <source>
        <dbReference type="EMBL" id="BAU91441.1"/>
    </source>
</evidence>
<dbReference type="Pfam" id="PF13442">
    <property type="entry name" value="Cytochrome_CBB3"/>
    <property type="match status" value="1"/>
</dbReference>
<evidence type="ECO:0000256" key="4">
    <source>
        <dbReference type="SAM" id="MobiDB-lite"/>
    </source>
</evidence>
<dbReference type="InterPro" id="IPR009056">
    <property type="entry name" value="Cyt_c-like_dom"/>
</dbReference>
<evidence type="ECO:0000256" key="1">
    <source>
        <dbReference type="ARBA" id="ARBA00022617"/>
    </source>
</evidence>
<evidence type="ECO:0000256" key="5">
    <source>
        <dbReference type="SAM" id="SignalP"/>
    </source>
</evidence>
<dbReference type="GO" id="GO:0020037">
    <property type="term" value="F:heme binding"/>
    <property type="evidence" value="ECO:0007669"/>
    <property type="project" value="InterPro"/>
</dbReference>
<dbReference type="GO" id="GO:0009055">
    <property type="term" value="F:electron transfer activity"/>
    <property type="evidence" value="ECO:0007669"/>
    <property type="project" value="InterPro"/>
</dbReference>
<feature type="signal peptide" evidence="5">
    <location>
        <begin position="1"/>
        <end position="23"/>
    </location>
</feature>
<keyword evidence="5" id="KW-0732">Signal</keyword>
<evidence type="ECO:0000313" key="8">
    <source>
        <dbReference type="Proteomes" id="UP000218288"/>
    </source>
</evidence>
<dbReference type="OrthoDB" id="9773456at2"/>
<dbReference type="Gene3D" id="1.10.760.10">
    <property type="entry name" value="Cytochrome c-like domain"/>
    <property type="match status" value="1"/>
</dbReference>
<accession>A0A160PHR4</accession>
<evidence type="ECO:0000256" key="3">
    <source>
        <dbReference type="ARBA" id="ARBA00023004"/>
    </source>
</evidence>
<dbReference type="GO" id="GO:0046872">
    <property type="term" value="F:metal ion binding"/>
    <property type="evidence" value="ECO:0007669"/>
    <property type="project" value="UniProtKB-KW"/>
</dbReference>
<feature type="chain" id="PRO_5007819535" evidence="5">
    <location>
        <begin position="24"/>
        <end position="212"/>
    </location>
</feature>
<gene>
    <name evidence="7" type="ORF">MPPM_2836</name>
</gene>
<feature type="domain" description="Cytochrome c" evidence="6">
    <location>
        <begin position="80"/>
        <end position="151"/>
    </location>
</feature>
<feature type="region of interest" description="Disordered" evidence="4">
    <location>
        <begin position="177"/>
        <end position="212"/>
    </location>
</feature>
<protein>
    <submittedName>
        <fullName evidence="7">Cytochrome c family protein</fullName>
    </submittedName>
</protein>
<keyword evidence="1" id="KW-0349">Heme</keyword>
<sequence>MRTAKIVFLTLLSAGILATVAAAAVVYAGVFNVAATEPHWALTSWVLETARVRSIRAHAAGLLPPAGYDEQPRLVPAVGHFAEHCATCHGGPGTKRSEVAEGMYPEPPNLKEAAKRYSAGELFWILKNGIKMSGMPSMASDGDEMLWATVALLRKLPEMTDDEYNDLWMQAQAGEGHAGMNHGAAGTDGTKAAENPSSTAQPDSGARHKHNH</sequence>
<name>A0A160PHR4_9HYPH</name>